<evidence type="ECO:0000313" key="1">
    <source>
        <dbReference type="EMBL" id="JAH30976.1"/>
    </source>
</evidence>
<protein>
    <submittedName>
        <fullName evidence="1">Uncharacterized protein</fullName>
    </submittedName>
</protein>
<proteinExistence type="predicted"/>
<dbReference type="EMBL" id="GBXM01077601">
    <property type="protein sequence ID" value="JAH30976.1"/>
    <property type="molecule type" value="Transcribed_RNA"/>
</dbReference>
<reference evidence="1" key="2">
    <citation type="journal article" date="2015" name="Fish Shellfish Immunol.">
        <title>Early steps in the European eel (Anguilla anguilla)-Vibrio vulnificus interaction in the gills: Role of the RtxA13 toxin.</title>
        <authorList>
            <person name="Callol A."/>
            <person name="Pajuelo D."/>
            <person name="Ebbesson L."/>
            <person name="Teles M."/>
            <person name="MacKenzie S."/>
            <person name="Amaro C."/>
        </authorList>
    </citation>
    <scope>NUCLEOTIDE SEQUENCE</scope>
</reference>
<organism evidence="1">
    <name type="scientific">Anguilla anguilla</name>
    <name type="common">European freshwater eel</name>
    <name type="synonym">Muraena anguilla</name>
    <dbReference type="NCBI Taxonomy" id="7936"/>
    <lineage>
        <taxon>Eukaryota</taxon>
        <taxon>Metazoa</taxon>
        <taxon>Chordata</taxon>
        <taxon>Craniata</taxon>
        <taxon>Vertebrata</taxon>
        <taxon>Euteleostomi</taxon>
        <taxon>Actinopterygii</taxon>
        <taxon>Neopterygii</taxon>
        <taxon>Teleostei</taxon>
        <taxon>Anguilliformes</taxon>
        <taxon>Anguillidae</taxon>
        <taxon>Anguilla</taxon>
    </lineage>
</organism>
<reference evidence="1" key="1">
    <citation type="submission" date="2014-11" db="EMBL/GenBank/DDBJ databases">
        <authorList>
            <person name="Amaro Gonzalez C."/>
        </authorList>
    </citation>
    <scope>NUCLEOTIDE SEQUENCE</scope>
</reference>
<accession>A0A0E9RP96</accession>
<name>A0A0E9RP96_ANGAN</name>
<sequence length="50" mass="5667">MMPPIGCKLVLTFVPYISCTWKNSLRLMLFYSLLKEKSIVSIYVSPAGKV</sequence>
<dbReference type="AlphaFoldDB" id="A0A0E9RP96"/>